<dbReference type="AlphaFoldDB" id="A0A1F6C4Z2"/>
<dbReference type="GO" id="GO:0005506">
    <property type="term" value="F:iron ion binding"/>
    <property type="evidence" value="ECO:0007669"/>
    <property type="project" value="UniProtKB-ARBA"/>
</dbReference>
<dbReference type="InterPro" id="IPR008775">
    <property type="entry name" value="Phytyl_CoA_dOase-like"/>
</dbReference>
<protein>
    <recommendedName>
        <fullName evidence="3">Phytanoyl-CoA dioxygenase</fullName>
    </recommendedName>
</protein>
<name>A0A1F6C4Z2_HANXR</name>
<accession>A0A1F6C4Z2</accession>
<sequence>MNPHEYRSFFEANGYLAVKGLLSPQEVAECQQEIARLHRVAAERYAEGGVEKLGDFQLEPALRDRPGDGLPALRKIERTDQHSETFKKLAAHPRLVEVVRRLIGPDLLLFRSTLMLKPAHHGSAHALHQDSAYWPMDPPTLVTVSIMLNDATEENGCLRIIPGSHRWGLHEWGRIAVQKEEEMVPDETKLDLSRQMLLPLAGGSALLFHSLTVHGSGPNRSPNPRNTALYAYFPASVRYVPRSGQPQEKTFRVIAGLGGKETHTMVAEKREVIHG</sequence>
<gene>
    <name evidence="1" type="ORF">A3F84_09600</name>
</gene>
<dbReference type="EMBL" id="MFKF01000410">
    <property type="protein sequence ID" value="OGG44240.1"/>
    <property type="molecule type" value="Genomic_DNA"/>
</dbReference>
<dbReference type="PANTHER" id="PTHR20883">
    <property type="entry name" value="PHYTANOYL-COA DIOXYGENASE DOMAIN CONTAINING 1"/>
    <property type="match status" value="1"/>
</dbReference>
<dbReference type="Proteomes" id="UP000178606">
    <property type="component" value="Unassembled WGS sequence"/>
</dbReference>
<dbReference type="SUPFAM" id="SSF51197">
    <property type="entry name" value="Clavaminate synthase-like"/>
    <property type="match status" value="1"/>
</dbReference>
<evidence type="ECO:0000313" key="2">
    <source>
        <dbReference type="Proteomes" id="UP000178606"/>
    </source>
</evidence>
<evidence type="ECO:0008006" key="3">
    <source>
        <dbReference type="Google" id="ProtNLM"/>
    </source>
</evidence>
<dbReference type="GO" id="GO:0016706">
    <property type="term" value="F:2-oxoglutarate-dependent dioxygenase activity"/>
    <property type="evidence" value="ECO:0007669"/>
    <property type="project" value="UniProtKB-ARBA"/>
</dbReference>
<dbReference type="PANTHER" id="PTHR20883:SF48">
    <property type="entry name" value="ECTOINE DIOXYGENASE"/>
    <property type="match status" value="1"/>
</dbReference>
<organism evidence="1 2">
    <name type="scientific">Handelsmanbacteria sp. (strain RIFCSPLOWO2_12_FULL_64_10)</name>
    <dbReference type="NCBI Taxonomy" id="1817868"/>
    <lineage>
        <taxon>Bacteria</taxon>
        <taxon>Candidatus Handelsmaniibacteriota</taxon>
    </lineage>
</organism>
<proteinExistence type="predicted"/>
<dbReference type="Pfam" id="PF05721">
    <property type="entry name" value="PhyH"/>
    <property type="match status" value="1"/>
</dbReference>
<dbReference type="Gene3D" id="2.60.120.620">
    <property type="entry name" value="q2cbj1_9rhob like domain"/>
    <property type="match status" value="1"/>
</dbReference>
<evidence type="ECO:0000313" key="1">
    <source>
        <dbReference type="EMBL" id="OGG44240.1"/>
    </source>
</evidence>
<comment type="caution">
    <text evidence="1">The sequence shown here is derived from an EMBL/GenBank/DDBJ whole genome shotgun (WGS) entry which is preliminary data.</text>
</comment>
<reference evidence="1 2" key="1">
    <citation type="journal article" date="2016" name="Nat. Commun.">
        <title>Thousands of microbial genomes shed light on interconnected biogeochemical processes in an aquifer system.</title>
        <authorList>
            <person name="Anantharaman K."/>
            <person name="Brown C.T."/>
            <person name="Hug L.A."/>
            <person name="Sharon I."/>
            <person name="Castelle C.J."/>
            <person name="Probst A.J."/>
            <person name="Thomas B.C."/>
            <person name="Singh A."/>
            <person name="Wilkins M.J."/>
            <person name="Karaoz U."/>
            <person name="Brodie E.L."/>
            <person name="Williams K.H."/>
            <person name="Hubbard S.S."/>
            <person name="Banfield J.F."/>
        </authorList>
    </citation>
    <scope>NUCLEOTIDE SEQUENCE [LARGE SCALE GENOMIC DNA]</scope>
    <source>
        <strain evidence="2">RIFCSPLOWO2_12_FULL_64_10</strain>
    </source>
</reference>